<keyword evidence="8" id="KW-1185">Reference proteome</keyword>
<evidence type="ECO:0000313" key="7">
    <source>
        <dbReference type="EMBL" id="MBC5683537.1"/>
    </source>
</evidence>
<reference evidence="7 8" key="1">
    <citation type="submission" date="2020-08" db="EMBL/GenBank/DDBJ databases">
        <title>Genome public.</title>
        <authorList>
            <person name="Liu C."/>
            <person name="Sun Q."/>
        </authorList>
    </citation>
    <scope>NUCLEOTIDE SEQUENCE [LARGE SCALE GENOMIC DNA]</scope>
    <source>
        <strain evidence="7 8">NSJ-13</strain>
    </source>
</reference>
<gene>
    <name evidence="7" type="ORF">H8S40_08135</name>
</gene>
<evidence type="ECO:0000313" key="8">
    <source>
        <dbReference type="Proteomes" id="UP000631576"/>
    </source>
</evidence>
<feature type="transmembrane region" description="Helical" evidence="6">
    <location>
        <begin position="253"/>
        <end position="277"/>
    </location>
</feature>
<dbReference type="PRINTS" id="PR00173">
    <property type="entry name" value="EDTRNSPORT"/>
</dbReference>
<keyword evidence="5 6" id="KW-0472">Membrane</keyword>
<dbReference type="RefSeq" id="WP_186865008.1">
    <property type="nucleotide sequence ID" value="NZ_JACOPE010000001.1"/>
</dbReference>
<evidence type="ECO:0000256" key="5">
    <source>
        <dbReference type="ARBA" id="ARBA00023136"/>
    </source>
</evidence>
<feature type="transmembrane region" description="Helical" evidence="6">
    <location>
        <begin position="144"/>
        <end position="165"/>
    </location>
</feature>
<protein>
    <submittedName>
        <fullName evidence="7">ABC transporter permease</fullName>
    </submittedName>
</protein>
<dbReference type="PANTHER" id="PTHR32196:SF69">
    <property type="entry name" value="BRANCHED-CHAIN AMINO ACID TRANSPORT SYSTEM, PERMEASE PROTEIN"/>
    <property type="match status" value="1"/>
</dbReference>
<dbReference type="Proteomes" id="UP000631576">
    <property type="component" value="Unassembled WGS sequence"/>
</dbReference>
<evidence type="ECO:0000256" key="6">
    <source>
        <dbReference type="SAM" id="Phobius"/>
    </source>
</evidence>
<evidence type="ECO:0000256" key="1">
    <source>
        <dbReference type="ARBA" id="ARBA00004651"/>
    </source>
</evidence>
<feature type="transmembrane region" description="Helical" evidence="6">
    <location>
        <begin position="227"/>
        <end position="246"/>
    </location>
</feature>
<keyword evidence="2" id="KW-1003">Cell membrane</keyword>
<dbReference type="InterPro" id="IPR001851">
    <property type="entry name" value="ABC_transp_permease"/>
</dbReference>
<evidence type="ECO:0000256" key="2">
    <source>
        <dbReference type="ARBA" id="ARBA00022475"/>
    </source>
</evidence>
<dbReference type="CDD" id="cd06574">
    <property type="entry name" value="TM_PBP1_branched-chain-AA_like"/>
    <property type="match status" value="1"/>
</dbReference>
<dbReference type="EMBL" id="JACOPE010000001">
    <property type="protein sequence ID" value="MBC5683537.1"/>
    <property type="molecule type" value="Genomic_DNA"/>
</dbReference>
<comment type="caution">
    <text evidence="7">The sequence shown here is derived from an EMBL/GenBank/DDBJ whole genome shotgun (WGS) entry which is preliminary data.</text>
</comment>
<accession>A0ABR7G7W5</accession>
<evidence type="ECO:0000256" key="3">
    <source>
        <dbReference type="ARBA" id="ARBA00022692"/>
    </source>
</evidence>
<sequence length="312" mass="32991">MGIYLASLNPMTLVRALPGNVAQGIIWGIMALGVYITFRILDFADLTVDGSLATGGAVAVMLIRGGMNPAIALIFAFLAGMAAGFVTGILHTVFGIPGILASILTQIGLYSVNLGIMGKSNQAINVLQYKLVASLRYVTGEGSGFFFVKLILAAIVLIAVIYWFFGTELGAAIRATGCNPQMASAQGINTSFNKVLALMISNGLVGLCGGIYAQYQGAADVNMGRGAIVIGLAAVIISEVIFGKFCAGKKIAFALTLGAVFIGAIIYYIVIAFVLWLKMPSDYMKLFSAVVVACFLAVPYMKEKYFKKRRTA</sequence>
<dbReference type="Pfam" id="PF02653">
    <property type="entry name" value="BPD_transp_2"/>
    <property type="match status" value="1"/>
</dbReference>
<comment type="subcellular location">
    <subcellularLocation>
        <location evidence="1">Cell membrane</location>
        <topology evidence="1">Multi-pass membrane protein</topology>
    </subcellularLocation>
</comment>
<organism evidence="7 8">
    <name type="scientific">Ruminococcus hominis</name>
    <dbReference type="NCBI Taxonomy" id="2763065"/>
    <lineage>
        <taxon>Bacteria</taxon>
        <taxon>Bacillati</taxon>
        <taxon>Bacillota</taxon>
        <taxon>Clostridia</taxon>
        <taxon>Eubacteriales</taxon>
        <taxon>Oscillospiraceae</taxon>
        <taxon>Ruminococcus</taxon>
    </lineage>
</organism>
<keyword evidence="3 6" id="KW-0812">Transmembrane</keyword>
<proteinExistence type="predicted"/>
<keyword evidence="4 6" id="KW-1133">Transmembrane helix</keyword>
<name>A0ABR7G7W5_9FIRM</name>
<feature type="transmembrane region" description="Helical" evidence="6">
    <location>
        <begin position="195"/>
        <end position="215"/>
    </location>
</feature>
<feature type="transmembrane region" description="Helical" evidence="6">
    <location>
        <begin position="283"/>
        <end position="301"/>
    </location>
</feature>
<feature type="transmembrane region" description="Helical" evidence="6">
    <location>
        <begin position="21"/>
        <end position="40"/>
    </location>
</feature>
<dbReference type="PANTHER" id="PTHR32196">
    <property type="entry name" value="ABC TRANSPORTER PERMEASE PROTEIN YPHD-RELATED-RELATED"/>
    <property type="match status" value="1"/>
</dbReference>
<evidence type="ECO:0000256" key="4">
    <source>
        <dbReference type="ARBA" id="ARBA00022989"/>
    </source>
</evidence>